<protein>
    <submittedName>
        <fullName evidence="2">Uncharacterized protein</fullName>
    </submittedName>
</protein>
<evidence type="ECO:0000313" key="2">
    <source>
        <dbReference type="EMBL" id="KLU06912.1"/>
    </source>
</evidence>
<evidence type="ECO:0000313" key="3">
    <source>
        <dbReference type="Proteomes" id="UP000036367"/>
    </source>
</evidence>
<dbReference type="PATRIC" id="fig|595434.4.peg.691"/>
<organism evidence="2 3">
    <name type="scientific">Rhodopirellula islandica</name>
    <dbReference type="NCBI Taxonomy" id="595434"/>
    <lineage>
        <taxon>Bacteria</taxon>
        <taxon>Pseudomonadati</taxon>
        <taxon>Planctomycetota</taxon>
        <taxon>Planctomycetia</taxon>
        <taxon>Pirellulales</taxon>
        <taxon>Pirellulaceae</taxon>
        <taxon>Rhodopirellula</taxon>
    </lineage>
</organism>
<dbReference type="STRING" id="595434.RISK_000713"/>
<dbReference type="Proteomes" id="UP000036367">
    <property type="component" value="Unassembled WGS sequence"/>
</dbReference>
<accession>A0A0J1BK77</accession>
<dbReference type="AlphaFoldDB" id="A0A0J1BK77"/>
<proteinExistence type="predicted"/>
<gene>
    <name evidence="2" type="ORF">RISK_000713</name>
</gene>
<name>A0A0J1BK77_RHOIS</name>
<evidence type="ECO:0000256" key="1">
    <source>
        <dbReference type="SAM" id="MobiDB-lite"/>
    </source>
</evidence>
<feature type="compositionally biased region" description="Basic residues" evidence="1">
    <location>
        <begin position="10"/>
        <end position="20"/>
    </location>
</feature>
<keyword evidence="3" id="KW-1185">Reference proteome</keyword>
<dbReference type="EMBL" id="LECT01000007">
    <property type="protein sequence ID" value="KLU06912.1"/>
    <property type="molecule type" value="Genomic_DNA"/>
</dbReference>
<comment type="caution">
    <text evidence="2">The sequence shown here is derived from an EMBL/GenBank/DDBJ whole genome shotgun (WGS) entry which is preliminary data.</text>
</comment>
<sequence length="46" mass="5094">MDGGTTISSFKHRTTPRQRTTHLADSLIDAKGPSLKSQPVLWGEDR</sequence>
<feature type="region of interest" description="Disordered" evidence="1">
    <location>
        <begin position="1"/>
        <end position="46"/>
    </location>
</feature>
<reference evidence="2" key="1">
    <citation type="submission" date="2015-05" db="EMBL/GenBank/DDBJ databases">
        <title>Permanent draft genome of Rhodopirellula islandicus K833.</title>
        <authorList>
            <person name="Kizina J."/>
            <person name="Richter M."/>
            <person name="Glockner F.O."/>
            <person name="Harder J."/>
        </authorList>
    </citation>
    <scope>NUCLEOTIDE SEQUENCE [LARGE SCALE GENOMIC DNA]</scope>
    <source>
        <strain evidence="2">K833</strain>
    </source>
</reference>